<gene>
    <name evidence="11" type="ORF">ONB1V03_LOCUS10472</name>
</gene>
<dbReference type="CDD" id="cd03579">
    <property type="entry name" value="NTR_netrin-1_like"/>
    <property type="match status" value="1"/>
</dbReference>
<evidence type="ECO:0000256" key="5">
    <source>
        <dbReference type="ARBA" id="ARBA00023157"/>
    </source>
</evidence>
<dbReference type="GO" id="GO:0009888">
    <property type="term" value="P:tissue development"/>
    <property type="evidence" value="ECO:0007669"/>
    <property type="project" value="TreeGrafter"/>
</dbReference>
<dbReference type="SMART" id="SM00643">
    <property type="entry name" value="C345C"/>
    <property type="match status" value="1"/>
</dbReference>
<accession>A0A7R9QRA2</accession>
<feature type="non-terminal residue" evidence="11">
    <location>
        <position position="1"/>
    </location>
</feature>
<dbReference type="PROSITE" id="PS01248">
    <property type="entry name" value="EGF_LAM_1"/>
    <property type="match status" value="1"/>
</dbReference>
<feature type="disulfide bond" evidence="8">
    <location>
        <begin position="3"/>
        <end position="15"/>
    </location>
</feature>
<dbReference type="PROSITE" id="PS50189">
    <property type="entry name" value="NTR"/>
    <property type="match status" value="1"/>
</dbReference>
<dbReference type="PANTHER" id="PTHR10574:SF365">
    <property type="entry name" value="NETRIN-A-RELATED"/>
    <property type="match status" value="1"/>
</dbReference>
<dbReference type="Pfam" id="PF00053">
    <property type="entry name" value="EGF_laminin"/>
    <property type="match status" value="1"/>
</dbReference>
<feature type="disulfide bond" evidence="8">
    <location>
        <begin position="24"/>
        <end position="33"/>
    </location>
</feature>
<dbReference type="Gene3D" id="2.10.25.10">
    <property type="entry name" value="Laminin"/>
    <property type="match status" value="1"/>
</dbReference>
<evidence type="ECO:0008006" key="13">
    <source>
        <dbReference type="Google" id="ProtNLM"/>
    </source>
</evidence>
<dbReference type="GO" id="GO:0016358">
    <property type="term" value="P:dendrite development"/>
    <property type="evidence" value="ECO:0007669"/>
    <property type="project" value="TreeGrafter"/>
</dbReference>
<dbReference type="InterPro" id="IPR018933">
    <property type="entry name" value="Netrin_module_non-TIMP"/>
</dbReference>
<dbReference type="FunFam" id="2.10.25.10:FF:000048">
    <property type="entry name" value="Netrin 3"/>
    <property type="match status" value="1"/>
</dbReference>
<dbReference type="Gene3D" id="2.40.50.120">
    <property type="match status" value="1"/>
</dbReference>
<dbReference type="GO" id="GO:0005604">
    <property type="term" value="C:basement membrane"/>
    <property type="evidence" value="ECO:0007669"/>
    <property type="project" value="TreeGrafter"/>
</dbReference>
<name>A0A7R9QRA2_9ACAR</name>
<evidence type="ECO:0000256" key="8">
    <source>
        <dbReference type="PROSITE-ProRule" id="PRU00460"/>
    </source>
</evidence>
<dbReference type="SUPFAM" id="SSF57196">
    <property type="entry name" value="EGF/Laminin"/>
    <property type="match status" value="1"/>
</dbReference>
<feature type="domain" description="NTR" evidence="10">
    <location>
        <begin position="113"/>
        <end position="283"/>
    </location>
</feature>
<keyword evidence="3" id="KW-0732">Signal</keyword>
<dbReference type="AlphaFoldDB" id="A0A7R9QRA2"/>
<dbReference type="GO" id="GO:0005576">
    <property type="term" value="C:extracellular region"/>
    <property type="evidence" value="ECO:0007669"/>
    <property type="project" value="UniProtKB-SubCell"/>
</dbReference>
<dbReference type="CDD" id="cd00055">
    <property type="entry name" value="EGF_Lam"/>
    <property type="match status" value="1"/>
</dbReference>
<keyword evidence="7 8" id="KW-0424">Laminin EGF-like domain</keyword>
<dbReference type="PROSITE" id="PS50027">
    <property type="entry name" value="EGF_LAM_2"/>
    <property type="match status" value="1"/>
</dbReference>
<dbReference type="SMART" id="SM00180">
    <property type="entry name" value="EGF_Lam"/>
    <property type="match status" value="1"/>
</dbReference>
<evidence type="ECO:0000259" key="9">
    <source>
        <dbReference type="PROSITE" id="PS50027"/>
    </source>
</evidence>
<dbReference type="Proteomes" id="UP000728032">
    <property type="component" value="Unassembled WGS sequence"/>
</dbReference>
<feature type="domain" description="Laminin EGF-like" evidence="9">
    <location>
        <begin position="3"/>
        <end position="52"/>
    </location>
</feature>
<evidence type="ECO:0000259" key="10">
    <source>
        <dbReference type="PROSITE" id="PS50189"/>
    </source>
</evidence>
<evidence type="ECO:0000256" key="4">
    <source>
        <dbReference type="ARBA" id="ARBA00022737"/>
    </source>
</evidence>
<feature type="disulfide bond" evidence="8">
    <location>
        <begin position="36"/>
        <end position="50"/>
    </location>
</feature>
<dbReference type="InterPro" id="IPR008993">
    <property type="entry name" value="TIMP-like_OB-fold"/>
</dbReference>
<dbReference type="GO" id="GO:0008045">
    <property type="term" value="P:motor neuron axon guidance"/>
    <property type="evidence" value="ECO:0007669"/>
    <property type="project" value="TreeGrafter"/>
</dbReference>
<keyword evidence="4" id="KW-0677">Repeat</keyword>
<dbReference type="SUPFAM" id="SSF50242">
    <property type="entry name" value="TIMP-like"/>
    <property type="match status" value="1"/>
</dbReference>
<dbReference type="InterPro" id="IPR002049">
    <property type="entry name" value="LE_dom"/>
</dbReference>
<evidence type="ECO:0000313" key="12">
    <source>
        <dbReference type="Proteomes" id="UP000728032"/>
    </source>
</evidence>
<evidence type="ECO:0000256" key="6">
    <source>
        <dbReference type="ARBA" id="ARBA00023180"/>
    </source>
</evidence>
<sequence length="289" mass="32253">TVCDCHPVGSSGRNCNITSGQCQCKPGVTGISCNRCAKGYQQSRSPVQPCIKIPQNNDISFASMETTSEPDSGDSCSTCQASTKRKTTSAIVRISLGLSASLVVVHLILNESCGRKCVPKPRPNSNSTAIACNQTEDPACDLRIHLEKVIPNRKTIQANVISRETVGDWVRFTIQIMQIYKHSTTKLRRGSEFLWVPLDDLACKYERLSAIGGSEFLWVPLDDLACKCPKIRVKHTYLILGNDERETQPSGLIADRRSIAIDWKEEWADRMRRFQRRQFKGKCKTDDSV</sequence>
<keyword evidence="2" id="KW-0964">Secreted</keyword>
<dbReference type="OrthoDB" id="5984158at2759"/>
<reference evidence="11" key="1">
    <citation type="submission" date="2020-11" db="EMBL/GenBank/DDBJ databases">
        <authorList>
            <person name="Tran Van P."/>
        </authorList>
    </citation>
    <scope>NUCLEOTIDE SEQUENCE</scope>
</reference>
<keyword evidence="12" id="KW-1185">Reference proteome</keyword>
<evidence type="ECO:0000313" key="11">
    <source>
        <dbReference type="EMBL" id="CAD7653819.1"/>
    </source>
</evidence>
<organism evidence="11">
    <name type="scientific">Oppiella nova</name>
    <dbReference type="NCBI Taxonomy" id="334625"/>
    <lineage>
        <taxon>Eukaryota</taxon>
        <taxon>Metazoa</taxon>
        <taxon>Ecdysozoa</taxon>
        <taxon>Arthropoda</taxon>
        <taxon>Chelicerata</taxon>
        <taxon>Arachnida</taxon>
        <taxon>Acari</taxon>
        <taxon>Acariformes</taxon>
        <taxon>Sarcoptiformes</taxon>
        <taxon>Oribatida</taxon>
        <taxon>Brachypylina</taxon>
        <taxon>Oppioidea</taxon>
        <taxon>Oppiidae</taxon>
        <taxon>Oppiella</taxon>
    </lineage>
</organism>
<dbReference type="Pfam" id="PF01759">
    <property type="entry name" value="NTR"/>
    <property type="match status" value="1"/>
</dbReference>
<dbReference type="EMBL" id="CAJPVJ010007139">
    <property type="protein sequence ID" value="CAG2171006.1"/>
    <property type="molecule type" value="Genomic_DNA"/>
</dbReference>
<keyword evidence="5 8" id="KW-1015">Disulfide bond</keyword>
<keyword evidence="6" id="KW-0325">Glycoprotein</keyword>
<dbReference type="InterPro" id="IPR050440">
    <property type="entry name" value="Laminin/Netrin_ECM"/>
</dbReference>
<evidence type="ECO:0000256" key="1">
    <source>
        <dbReference type="ARBA" id="ARBA00004613"/>
    </source>
</evidence>
<proteinExistence type="predicted"/>
<dbReference type="PANTHER" id="PTHR10574">
    <property type="entry name" value="NETRIN/LAMININ-RELATED"/>
    <property type="match status" value="1"/>
</dbReference>
<comment type="subcellular location">
    <subcellularLocation>
        <location evidence="1">Secreted</location>
    </subcellularLocation>
</comment>
<feature type="disulfide bond" evidence="8">
    <location>
        <begin position="5"/>
        <end position="22"/>
    </location>
</feature>
<dbReference type="GO" id="GO:0009887">
    <property type="term" value="P:animal organ morphogenesis"/>
    <property type="evidence" value="ECO:0007669"/>
    <property type="project" value="TreeGrafter"/>
</dbReference>
<dbReference type="EMBL" id="OC921964">
    <property type="protein sequence ID" value="CAD7653819.1"/>
    <property type="molecule type" value="Genomic_DNA"/>
</dbReference>
<dbReference type="InterPro" id="IPR001134">
    <property type="entry name" value="Netrin_domain"/>
</dbReference>
<protein>
    <recommendedName>
        <fullName evidence="13">Netrin</fullName>
    </recommendedName>
</protein>
<evidence type="ECO:0000256" key="3">
    <source>
        <dbReference type="ARBA" id="ARBA00022729"/>
    </source>
</evidence>
<evidence type="ECO:0000256" key="2">
    <source>
        <dbReference type="ARBA" id="ARBA00022525"/>
    </source>
</evidence>
<evidence type="ECO:0000256" key="7">
    <source>
        <dbReference type="ARBA" id="ARBA00023292"/>
    </source>
</evidence>